<dbReference type="Gene3D" id="1.20.1260.120">
    <property type="entry name" value="Protein of unknown function DUF2935"/>
    <property type="match status" value="1"/>
</dbReference>
<organism evidence="1 2">
    <name type="scientific">Salinithrix halophila</name>
    <dbReference type="NCBI Taxonomy" id="1485204"/>
    <lineage>
        <taxon>Bacteria</taxon>
        <taxon>Bacillati</taxon>
        <taxon>Bacillota</taxon>
        <taxon>Bacilli</taxon>
        <taxon>Bacillales</taxon>
        <taxon>Thermoactinomycetaceae</taxon>
        <taxon>Salinithrix</taxon>
    </lineage>
</organism>
<evidence type="ECO:0000313" key="2">
    <source>
        <dbReference type="Proteomes" id="UP001595843"/>
    </source>
</evidence>
<comment type="caution">
    <text evidence="1">The sequence shown here is derived from an EMBL/GenBank/DDBJ whole genome shotgun (WGS) entry which is preliminary data.</text>
</comment>
<dbReference type="Proteomes" id="UP001595843">
    <property type="component" value="Unassembled WGS sequence"/>
</dbReference>
<sequence length="274" mass="32127">MKLSVWEEHRFWLEILEDHARFVFEFLSPDEKEWIEQARTYMHSFKTLRQHLQEIDRNASPSSPEMIRFAKEAQPVASGYYRLECMIQSLRIQNQIIINTTPTYFNGTLAENGEYLRLLSYYVHGLEAPPLPLAELLELWLIDQLGHALLLISHIDPVEVGVKVQAERFQAVFQTFLNQNRVLTGYMRTQSPGFPRQMKLAAEVGVQVVQFYAFIYQVVRDYQNEMLMNKTTLRFLEHHFPEACYFLIKLSLYIPGIQLPANCSLTKPHRFPTV</sequence>
<evidence type="ECO:0000313" key="1">
    <source>
        <dbReference type="EMBL" id="MFC4075266.1"/>
    </source>
</evidence>
<gene>
    <name evidence="1" type="ORF">ACFOUO_00310</name>
</gene>
<keyword evidence="2" id="KW-1185">Reference proteome</keyword>
<proteinExistence type="predicted"/>
<name>A0ABV8JDG9_9BACL</name>
<dbReference type="RefSeq" id="WP_380701019.1">
    <property type="nucleotide sequence ID" value="NZ_JBHSAP010000003.1"/>
</dbReference>
<dbReference type="SUPFAM" id="SSF158430">
    <property type="entry name" value="Bacillus cereus metalloprotein-like"/>
    <property type="match status" value="2"/>
</dbReference>
<reference evidence="2" key="1">
    <citation type="journal article" date="2019" name="Int. J. Syst. Evol. Microbiol.">
        <title>The Global Catalogue of Microorganisms (GCM) 10K type strain sequencing project: providing services to taxonomists for standard genome sequencing and annotation.</title>
        <authorList>
            <consortium name="The Broad Institute Genomics Platform"/>
            <consortium name="The Broad Institute Genome Sequencing Center for Infectious Disease"/>
            <person name="Wu L."/>
            <person name="Ma J."/>
        </authorList>
    </citation>
    <scope>NUCLEOTIDE SEQUENCE [LARGE SCALE GENOMIC DNA]</scope>
    <source>
        <strain evidence="2">IBRC-M 10813</strain>
    </source>
</reference>
<protein>
    <submittedName>
        <fullName evidence="1">DUF2935 domain-containing protein</fullName>
    </submittedName>
</protein>
<dbReference type="Pfam" id="PF11155">
    <property type="entry name" value="DUF2935"/>
    <property type="match status" value="2"/>
</dbReference>
<dbReference type="EMBL" id="JBHSAP010000003">
    <property type="protein sequence ID" value="MFC4075266.1"/>
    <property type="molecule type" value="Genomic_DNA"/>
</dbReference>
<dbReference type="InterPro" id="IPR021328">
    <property type="entry name" value="CotB-like"/>
</dbReference>
<accession>A0ABV8JDG9</accession>